<feature type="compositionally biased region" description="Basic and acidic residues" evidence="1">
    <location>
        <begin position="1"/>
        <end position="13"/>
    </location>
</feature>
<gene>
    <name evidence="2" type="ORF">V5N11_033212</name>
</gene>
<feature type="compositionally biased region" description="Basic and acidic residues" evidence="1">
    <location>
        <begin position="139"/>
        <end position="163"/>
    </location>
</feature>
<feature type="region of interest" description="Disordered" evidence="1">
    <location>
        <begin position="81"/>
        <end position="180"/>
    </location>
</feature>
<proteinExistence type="predicted"/>
<reference evidence="2 3" key="1">
    <citation type="submission" date="2024-04" db="EMBL/GenBank/DDBJ databases">
        <title>Genome assembly C_amara_ONT_v2.</title>
        <authorList>
            <person name="Yant L."/>
            <person name="Moore C."/>
            <person name="Slenker M."/>
        </authorList>
    </citation>
    <scope>NUCLEOTIDE SEQUENCE [LARGE SCALE GENOMIC DNA]</scope>
    <source>
        <tissue evidence="2">Leaf</tissue>
    </source>
</reference>
<feature type="compositionally biased region" description="Low complexity" evidence="1">
    <location>
        <begin position="114"/>
        <end position="133"/>
    </location>
</feature>
<feature type="region of interest" description="Disordered" evidence="1">
    <location>
        <begin position="1"/>
        <end position="20"/>
    </location>
</feature>
<protein>
    <submittedName>
        <fullName evidence="2">Uncharacterized protein</fullName>
    </submittedName>
</protein>
<evidence type="ECO:0000256" key="1">
    <source>
        <dbReference type="SAM" id="MobiDB-lite"/>
    </source>
</evidence>
<evidence type="ECO:0000313" key="3">
    <source>
        <dbReference type="Proteomes" id="UP001558713"/>
    </source>
</evidence>
<name>A0ABD0ZF60_CARAN</name>
<feature type="compositionally biased region" description="Pro residues" evidence="1">
    <location>
        <begin position="102"/>
        <end position="113"/>
    </location>
</feature>
<comment type="caution">
    <text evidence="2">The sequence shown here is derived from an EMBL/GenBank/DDBJ whole genome shotgun (WGS) entry which is preliminary data.</text>
</comment>
<dbReference type="PANTHER" id="PTHR33673:SF36">
    <property type="entry name" value="MYB-LIKE PROTEIN Q"/>
    <property type="match status" value="1"/>
</dbReference>
<dbReference type="PANTHER" id="PTHR33673">
    <property type="entry name" value="SUPPRESSOR SRP40-LIKE PROTEIN"/>
    <property type="match status" value="1"/>
</dbReference>
<evidence type="ECO:0000313" key="2">
    <source>
        <dbReference type="EMBL" id="KAL1193333.1"/>
    </source>
</evidence>
<dbReference type="EMBL" id="JBANAX010000788">
    <property type="protein sequence ID" value="KAL1193333.1"/>
    <property type="molecule type" value="Genomic_DNA"/>
</dbReference>
<feature type="compositionally biased region" description="Low complexity" evidence="1">
    <location>
        <begin position="92"/>
        <end position="101"/>
    </location>
</feature>
<organism evidence="2 3">
    <name type="scientific">Cardamine amara subsp. amara</name>
    <dbReference type="NCBI Taxonomy" id="228776"/>
    <lineage>
        <taxon>Eukaryota</taxon>
        <taxon>Viridiplantae</taxon>
        <taxon>Streptophyta</taxon>
        <taxon>Embryophyta</taxon>
        <taxon>Tracheophyta</taxon>
        <taxon>Spermatophyta</taxon>
        <taxon>Magnoliopsida</taxon>
        <taxon>eudicotyledons</taxon>
        <taxon>Gunneridae</taxon>
        <taxon>Pentapetalae</taxon>
        <taxon>rosids</taxon>
        <taxon>malvids</taxon>
        <taxon>Brassicales</taxon>
        <taxon>Brassicaceae</taxon>
        <taxon>Cardamineae</taxon>
        <taxon>Cardamine</taxon>
    </lineage>
</organism>
<keyword evidence="3" id="KW-1185">Reference proteome</keyword>
<dbReference type="Proteomes" id="UP001558713">
    <property type="component" value="Unassembled WGS sequence"/>
</dbReference>
<accession>A0ABD0ZF60</accession>
<dbReference type="AlphaFoldDB" id="A0ABD0ZF60"/>
<sequence length="191" mass="21073">MDQETKPGYEPDRIPPSVFASTMTPKQEWSIQSNESLFSIHMGDQSFSKMYKSGELTNFEYIASYTNNNNNSIIDNKFTSTDAGTKEPKNQITVVETVPKTIPKPKPPQPIPVSPSKSYRSDASNNSAASFAFPTLQERQQDRKASLKMKSESGKTDISRPDSKPGLYPGDPKSGGGSGWLSCLFCFSVKK</sequence>